<proteinExistence type="predicted"/>
<reference evidence="1" key="1">
    <citation type="journal article" date="2021" name="Proc. Natl. Acad. Sci. U.S.A.">
        <title>A Catalog of Tens of Thousands of Viruses from Human Metagenomes Reveals Hidden Associations with Chronic Diseases.</title>
        <authorList>
            <person name="Tisza M.J."/>
            <person name="Buck C.B."/>
        </authorList>
    </citation>
    <scope>NUCLEOTIDE SEQUENCE</scope>
    <source>
        <strain evidence="1">CtRTq15</strain>
    </source>
</reference>
<accession>A0A8S5RA91</accession>
<organism evidence="1">
    <name type="scientific">virus sp. ctRTq15</name>
    <dbReference type="NCBI Taxonomy" id="2828253"/>
    <lineage>
        <taxon>Viruses</taxon>
    </lineage>
</organism>
<name>A0A8S5RA91_9VIRU</name>
<dbReference type="EMBL" id="BK059084">
    <property type="protein sequence ID" value="DAE28288.1"/>
    <property type="molecule type" value="Genomic_DNA"/>
</dbReference>
<sequence>MCLYRTYWFTSIKFSFHLIARAVKDRQKVREVLRISHTNMRSNYFKYFIISSYP</sequence>
<protein>
    <submittedName>
        <fullName evidence="1">Uncharacterized protein</fullName>
    </submittedName>
</protein>
<evidence type="ECO:0000313" key="1">
    <source>
        <dbReference type="EMBL" id="DAE28288.1"/>
    </source>
</evidence>